<accession>A0ABN9Y6H6</accession>
<dbReference type="InterPro" id="IPR027417">
    <property type="entry name" value="P-loop_NTPase"/>
</dbReference>
<gene>
    <name evidence="3" type="ORF">PCOR1329_LOCUS81917</name>
</gene>
<dbReference type="PANTHER" id="PTHR36681:SF3">
    <property type="entry name" value="NUCLEAR GTPASE, GERMINAL CENTER-ASSOCIATED, TANDEM DUPLICATE 3"/>
    <property type="match status" value="1"/>
</dbReference>
<dbReference type="Proteomes" id="UP001189429">
    <property type="component" value="Unassembled WGS sequence"/>
</dbReference>
<feature type="region of interest" description="Disordered" evidence="1">
    <location>
        <begin position="436"/>
        <end position="477"/>
    </location>
</feature>
<evidence type="ECO:0000313" key="4">
    <source>
        <dbReference type="Proteomes" id="UP001189429"/>
    </source>
</evidence>
<proteinExistence type="predicted"/>
<evidence type="ECO:0000313" key="3">
    <source>
        <dbReference type="EMBL" id="CAK0906666.1"/>
    </source>
</evidence>
<comment type="caution">
    <text evidence="3">The sequence shown here is derived from an EMBL/GenBank/DDBJ whole genome shotgun (WGS) entry which is preliminary data.</text>
</comment>
<reference evidence="3" key="1">
    <citation type="submission" date="2023-10" db="EMBL/GenBank/DDBJ databases">
        <authorList>
            <person name="Chen Y."/>
            <person name="Shah S."/>
            <person name="Dougan E. K."/>
            <person name="Thang M."/>
            <person name="Chan C."/>
        </authorList>
    </citation>
    <scope>NUCLEOTIDE SEQUENCE [LARGE SCALE GENOMIC DNA]</scope>
</reference>
<organism evidence="3 4">
    <name type="scientific">Prorocentrum cordatum</name>
    <dbReference type="NCBI Taxonomy" id="2364126"/>
    <lineage>
        <taxon>Eukaryota</taxon>
        <taxon>Sar</taxon>
        <taxon>Alveolata</taxon>
        <taxon>Dinophyceae</taxon>
        <taxon>Prorocentrales</taxon>
        <taxon>Prorocentraceae</taxon>
        <taxon>Prorocentrum</taxon>
    </lineage>
</organism>
<evidence type="ECO:0000259" key="2">
    <source>
        <dbReference type="Pfam" id="PF00350"/>
    </source>
</evidence>
<dbReference type="EMBL" id="CAUYUJ010021726">
    <property type="protein sequence ID" value="CAK0906666.1"/>
    <property type="molecule type" value="Genomic_DNA"/>
</dbReference>
<dbReference type="InterPro" id="IPR045063">
    <property type="entry name" value="Dynamin_N"/>
</dbReference>
<evidence type="ECO:0000256" key="1">
    <source>
        <dbReference type="SAM" id="MobiDB-lite"/>
    </source>
</evidence>
<feature type="compositionally biased region" description="Polar residues" evidence="1">
    <location>
        <begin position="467"/>
        <end position="477"/>
    </location>
</feature>
<sequence length="477" mass="51296">MGSANLLSRKKLVGHIARRRLQCVASVQRSNAPAAAQPLSDAASGCTDLVLAPRAAEDASLAVQRDEWARAEALRAGLQGIIGSVREVLDREAAESPAPLAQELARECADQLRRAEEAAQPREVHIPLFGTTGAGKSTLLNALLAEEVVPTSGWRACTSVPVELKSVGGEGPFEGEVHLKSPAEWSREVEDFLTDLLMTDRTRVNRREPVREGEPTPGQVAWDTLCAVYPEAFRGPRHSQPWPSLAAAASDLRNTRNRVTSQHAVSQLLRFADGKAAAVAWQVLEYVDSPDAEGVASFWPLVKRVRITGPFGAHPAVVLVDAPGVQDANSARGAVVKQLLEEAGGVVIVSAIKRAANEKVAQEMLGERFRRQLLMDGHYGGALAFVATCTDELTLSELRRNLQIDESVGQLDAAKHRNLKTKQKIAKDCYAGLRRVQQQGEMRPRPTPSSGGAASLPRCSPPRPAITRSSAGCSTRA</sequence>
<dbReference type="PANTHER" id="PTHR36681">
    <property type="entry name" value="NUCLEAR GTPASE, GERMINAL CENTER-ASSOCIATED, TANDEM DUPLICATE 3"/>
    <property type="match status" value="1"/>
</dbReference>
<dbReference type="Pfam" id="PF00350">
    <property type="entry name" value="Dynamin_N"/>
    <property type="match status" value="1"/>
</dbReference>
<feature type="domain" description="Dynamin N-terminal" evidence="2">
    <location>
        <begin position="128"/>
        <end position="364"/>
    </location>
</feature>
<protein>
    <recommendedName>
        <fullName evidence="2">Dynamin N-terminal domain-containing protein</fullName>
    </recommendedName>
</protein>
<dbReference type="Gene3D" id="3.40.50.300">
    <property type="entry name" value="P-loop containing nucleotide triphosphate hydrolases"/>
    <property type="match status" value="1"/>
</dbReference>
<keyword evidence="4" id="KW-1185">Reference proteome</keyword>
<dbReference type="SUPFAM" id="SSF52540">
    <property type="entry name" value="P-loop containing nucleoside triphosphate hydrolases"/>
    <property type="match status" value="1"/>
</dbReference>
<name>A0ABN9Y6H6_9DINO</name>